<dbReference type="GO" id="GO:0008033">
    <property type="term" value="P:tRNA processing"/>
    <property type="evidence" value="ECO:0007669"/>
    <property type="project" value="UniProtKB-KW"/>
</dbReference>
<dbReference type="GO" id="GO:0016432">
    <property type="term" value="F:tRNA-uridine aminocarboxypropyltransferase activity"/>
    <property type="evidence" value="ECO:0007669"/>
    <property type="project" value="UniProtKB-EC"/>
</dbReference>
<dbReference type="EC" id="2.5.1.25" evidence="1"/>
<evidence type="ECO:0000313" key="7">
    <source>
        <dbReference type="Proteomes" id="UP000186313"/>
    </source>
</evidence>
<proteinExistence type="predicted"/>
<dbReference type="STRING" id="1381081.BIY22_09420"/>
<evidence type="ECO:0000256" key="3">
    <source>
        <dbReference type="ARBA" id="ARBA00022691"/>
    </source>
</evidence>
<dbReference type="Proteomes" id="UP000186313">
    <property type="component" value="Unassembled WGS sequence"/>
</dbReference>
<name>A0A1Q9HF92_9VIBR</name>
<keyword evidence="2" id="KW-0808">Transferase</keyword>
<comment type="caution">
    <text evidence="6">The sequence shown here is derived from an EMBL/GenBank/DDBJ whole genome shotgun (WGS) entry which is preliminary data.</text>
</comment>
<organism evidence="6 7">
    <name type="scientific">Vibrio panuliri</name>
    <dbReference type="NCBI Taxonomy" id="1381081"/>
    <lineage>
        <taxon>Bacteria</taxon>
        <taxon>Pseudomonadati</taxon>
        <taxon>Pseudomonadota</taxon>
        <taxon>Gammaproteobacteria</taxon>
        <taxon>Vibrionales</taxon>
        <taxon>Vibrionaceae</taxon>
        <taxon>Vibrio</taxon>
    </lineage>
</organism>
<accession>A0A1Q9HF92</accession>
<dbReference type="PANTHER" id="PTHR21392:SF1">
    <property type="entry name" value="TRNA-URIDINE AMINOCARBOXYPROPYLTRANSFERASE"/>
    <property type="match status" value="1"/>
</dbReference>
<gene>
    <name evidence="6" type="ORF">BIY22_09420</name>
</gene>
<evidence type="ECO:0000256" key="4">
    <source>
        <dbReference type="ARBA" id="ARBA00022694"/>
    </source>
</evidence>
<sequence length="242" mass="28310">MRIHAFHHLYQQRLALSTKAFNARGSKVERCQYCQVAANNCICDYQPQIESDVAVMLIVSENEVFKPSNTGRLILDTIQEGYAFQWNRTDPDPKMLALLQDPSYQPLLVFPADYVENKQRVVHQPLNQFCDNKKPLIILLDGSWREARRMFRKSPYLDNLPVVSIHPQAISQYMMRKSDNEQHLATAEVAIMVLQQLEQNLAANTLDRWFRVFRESYLMSKTQFKSDENRPELKRLIEEMTS</sequence>
<dbReference type="Pfam" id="PF03942">
    <property type="entry name" value="DTW"/>
    <property type="match status" value="1"/>
</dbReference>
<evidence type="ECO:0000259" key="5">
    <source>
        <dbReference type="SMART" id="SM01144"/>
    </source>
</evidence>
<dbReference type="InterPro" id="IPR005636">
    <property type="entry name" value="DTW"/>
</dbReference>
<evidence type="ECO:0000256" key="2">
    <source>
        <dbReference type="ARBA" id="ARBA00022679"/>
    </source>
</evidence>
<evidence type="ECO:0000313" key="6">
    <source>
        <dbReference type="EMBL" id="OLQ88371.1"/>
    </source>
</evidence>
<protein>
    <recommendedName>
        <fullName evidence="1">tRNA-uridine aminocarboxypropyltransferase</fullName>
        <ecNumber evidence="1">2.5.1.25</ecNumber>
    </recommendedName>
</protein>
<dbReference type="AlphaFoldDB" id="A0A1Q9HF92"/>
<evidence type="ECO:0000256" key="1">
    <source>
        <dbReference type="ARBA" id="ARBA00012386"/>
    </source>
</evidence>
<dbReference type="EMBL" id="MJMJ01000023">
    <property type="protein sequence ID" value="OLQ88371.1"/>
    <property type="molecule type" value="Genomic_DNA"/>
</dbReference>
<dbReference type="RefSeq" id="WP_075709543.1">
    <property type="nucleotide sequence ID" value="NZ_MJMJ01000023.1"/>
</dbReference>
<dbReference type="InterPro" id="IPR039262">
    <property type="entry name" value="DTWD2/TAPT"/>
</dbReference>
<dbReference type="OrthoDB" id="370626at2"/>
<keyword evidence="4" id="KW-0819">tRNA processing</keyword>
<dbReference type="PANTHER" id="PTHR21392">
    <property type="entry name" value="TRNA-URIDINE AMINOCARBOXYPROPYLTRANSFERASE 2"/>
    <property type="match status" value="1"/>
</dbReference>
<keyword evidence="3" id="KW-0949">S-adenosyl-L-methionine</keyword>
<dbReference type="SMART" id="SM01144">
    <property type="entry name" value="DTW"/>
    <property type="match status" value="1"/>
</dbReference>
<reference evidence="6 7" key="1">
    <citation type="submission" date="2016-09" db="EMBL/GenBank/DDBJ databases">
        <title>Genomic Taxonomy of the Vibrionaceae.</title>
        <authorList>
            <person name="Gonzalez-Castillo A."/>
            <person name="Gomez-Gil B."/>
            <person name="Enciso-Ibarra K."/>
        </authorList>
    </citation>
    <scope>NUCLEOTIDE SEQUENCE [LARGE SCALE GENOMIC DNA]</scope>
    <source>
        <strain evidence="6 7">CAIM 703</strain>
    </source>
</reference>
<feature type="domain" description="DTW" evidence="5">
    <location>
        <begin position="27"/>
        <end position="222"/>
    </location>
</feature>